<feature type="transmembrane region" description="Helical" evidence="1">
    <location>
        <begin position="104"/>
        <end position="121"/>
    </location>
</feature>
<feature type="transmembrane region" description="Helical" evidence="1">
    <location>
        <begin position="12"/>
        <end position="31"/>
    </location>
</feature>
<organism evidence="2 3">
    <name type="scientific">Algoriphagus marincola HL-49</name>
    <dbReference type="NCBI Taxonomy" id="1305737"/>
    <lineage>
        <taxon>Bacteria</taxon>
        <taxon>Pseudomonadati</taxon>
        <taxon>Bacteroidota</taxon>
        <taxon>Cytophagia</taxon>
        <taxon>Cytophagales</taxon>
        <taxon>Cyclobacteriaceae</taxon>
        <taxon>Algoriphagus</taxon>
    </lineage>
</organism>
<protein>
    <submittedName>
        <fullName evidence="2">Uncharacterized protein</fullName>
    </submittedName>
</protein>
<feature type="transmembrane region" description="Helical" evidence="1">
    <location>
        <begin position="51"/>
        <end position="71"/>
    </location>
</feature>
<dbReference type="OrthoDB" id="940265at2"/>
<evidence type="ECO:0000313" key="2">
    <source>
        <dbReference type="EMBL" id="KPQ19580.1"/>
    </source>
</evidence>
<evidence type="ECO:0000256" key="1">
    <source>
        <dbReference type="SAM" id="Phobius"/>
    </source>
</evidence>
<dbReference type="Proteomes" id="UP000050421">
    <property type="component" value="Unassembled WGS sequence"/>
</dbReference>
<keyword evidence="1" id="KW-0472">Membrane</keyword>
<sequence length="202" mass="23417">MKPRQKRILLNLISIFLGFTFFGAGMSKLFADHQFIGWIGPTWLVERLEEYGLGFYGKFIAYSQVLIGYKLITTRYKLIGAVMLVPMLLNILMITISLEWRGTPYVLSFLLFLNGILLWHYRDFWNILLHEGNGHNRLRLKGNKTRFGDAIWFLGLVLQFLAISVSFHQIWIGLALSLIGLVISRLSFRLDQIYSVRKAEIT</sequence>
<reference evidence="2 3" key="1">
    <citation type="submission" date="2015-09" db="EMBL/GenBank/DDBJ databases">
        <title>Identification and resolution of microdiversity through metagenomic sequencing of parallel consortia.</title>
        <authorList>
            <person name="Nelson W.C."/>
            <person name="Romine M.F."/>
            <person name="Lindemann S.R."/>
        </authorList>
    </citation>
    <scope>NUCLEOTIDE SEQUENCE [LARGE SCALE GENOMIC DNA]</scope>
    <source>
        <strain evidence="2">HL-49</strain>
    </source>
</reference>
<feature type="transmembrane region" description="Helical" evidence="1">
    <location>
        <begin position="78"/>
        <end position="98"/>
    </location>
</feature>
<feature type="transmembrane region" description="Helical" evidence="1">
    <location>
        <begin position="147"/>
        <end position="164"/>
    </location>
</feature>
<gene>
    <name evidence="2" type="ORF">HLUCCX10_01905</name>
</gene>
<keyword evidence="1" id="KW-0812">Transmembrane</keyword>
<name>A0A0P7YEW1_9BACT</name>
<accession>A0A0P7YEW1</accession>
<keyword evidence="1" id="KW-1133">Transmembrane helix</keyword>
<proteinExistence type="predicted"/>
<evidence type="ECO:0000313" key="3">
    <source>
        <dbReference type="Proteomes" id="UP000050421"/>
    </source>
</evidence>
<dbReference type="PATRIC" id="fig|1305737.6.peg.1037"/>
<dbReference type="eggNOG" id="ENOG5032XE0">
    <property type="taxonomic scope" value="Bacteria"/>
</dbReference>
<comment type="caution">
    <text evidence="2">The sequence shown here is derived from an EMBL/GenBank/DDBJ whole genome shotgun (WGS) entry which is preliminary data.</text>
</comment>
<dbReference type="EMBL" id="LJXT01000007">
    <property type="protein sequence ID" value="KPQ19580.1"/>
    <property type="molecule type" value="Genomic_DNA"/>
</dbReference>
<dbReference type="AlphaFoldDB" id="A0A0P7YEW1"/>